<dbReference type="GeneID" id="25562902"/>
<evidence type="ECO:0000313" key="4">
    <source>
        <dbReference type="Proteomes" id="UP000054408"/>
    </source>
</evidence>
<protein>
    <recommendedName>
        <fullName evidence="2">DUF4460 domain-containing protein</fullName>
    </recommendedName>
</protein>
<reference evidence="3 4" key="1">
    <citation type="submission" date="2010-05" db="EMBL/GenBank/DDBJ databases">
        <title>The Genome Sequence of Thecamonas trahens ATCC 50062.</title>
        <authorList>
            <consortium name="The Broad Institute Genome Sequencing Platform"/>
            <person name="Russ C."/>
            <person name="Cuomo C."/>
            <person name="Shea T."/>
            <person name="Young S.K."/>
            <person name="Zeng Q."/>
            <person name="Koehrsen M."/>
            <person name="Haas B."/>
            <person name="Borodovsky M."/>
            <person name="Guigo R."/>
            <person name="Alvarado L."/>
            <person name="Berlin A."/>
            <person name="Bochicchio J."/>
            <person name="Borenstein D."/>
            <person name="Chapman S."/>
            <person name="Chen Z."/>
            <person name="Freedman E."/>
            <person name="Gellesch M."/>
            <person name="Goldberg J."/>
            <person name="Griggs A."/>
            <person name="Gujja S."/>
            <person name="Heilman E."/>
            <person name="Heiman D."/>
            <person name="Hepburn T."/>
            <person name="Howarth C."/>
            <person name="Jen D."/>
            <person name="Larson L."/>
            <person name="Mehta T."/>
            <person name="Park D."/>
            <person name="Pearson M."/>
            <person name="Roberts A."/>
            <person name="Saif S."/>
            <person name="Shenoy N."/>
            <person name="Sisk P."/>
            <person name="Stolte C."/>
            <person name="Sykes S."/>
            <person name="Thomson T."/>
            <person name="Walk T."/>
            <person name="White J."/>
            <person name="Yandava C."/>
            <person name="Burger G."/>
            <person name="Gray M.W."/>
            <person name="Holland P.W.H."/>
            <person name="King N."/>
            <person name="Lang F.B.F."/>
            <person name="Roger A.J."/>
            <person name="Ruiz-Trillo I."/>
            <person name="Lander E."/>
            <person name="Nusbaum C."/>
        </authorList>
    </citation>
    <scope>NUCLEOTIDE SEQUENCE [LARGE SCALE GENOMIC DNA]</scope>
    <source>
        <strain evidence="3 4">ATCC 50062</strain>
    </source>
</reference>
<dbReference type="Proteomes" id="UP000054408">
    <property type="component" value="Unassembled WGS sequence"/>
</dbReference>
<dbReference type="Pfam" id="PF14687">
    <property type="entry name" value="DUF4460"/>
    <property type="match status" value="1"/>
</dbReference>
<dbReference type="GO" id="GO:0005739">
    <property type="term" value="C:mitochondrion"/>
    <property type="evidence" value="ECO:0007669"/>
    <property type="project" value="TreeGrafter"/>
</dbReference>
<dbReference type="InterPro" id="IPR028031">
    <property type="entry name" value="DUF4460"/>
</dbReference>
<evidence type="ECO:0000256" key="1">
    <source>
        <dbReference type="SAM" id="MobiDB-lite"/>
    </source>
</evidence>
<evidence type="ECO:0000313" key="3">
    <source>
        <dbReference type="EMBL" id="KNC46859.1"/>
    </source>
</evidence>
<organism evidence="3 4">
    <name type="scientific">Thecamonas trahens ATCC 50062</name>
    <dbReference type="NCBI Taxonomy" id="461836"/>
    <lineage>
        <taxon>Eukaryota</taxon>
        <taxon>Apusozoa</taxon>
        <taxon>Apusomonadida</taxon>
        <taxon>Apusomonadidae</taxon>
        <taxon>Thecamonas</taxon>
    </lineage>
</organism>
<feature type="compositionally biased region" description="Low complexity" evidence="1">
    <location>
        <begin position="73"/>
        <end position="91"/>
    </location>
</feature>
<dbReference type="InterPro" id="IPR027986">
    <property type="entry name" value="TCAIM"/>
</dbReference>
<keyword evidence="4" id="KW-1185">Reference proteome</keyword>
<dbReference type="PANTHER" id="PTHR31596:SF1">
    <property type="entry name" value="T-CELL ACTIVATION INHIBITOR, MITOCHONDRIAL"/>
    <property type="match status" value="1"/>
</dbReference>
<feature type="region of interest" description="Disordered" evidence="1">
    <location>
        <begin position="268"/>
        <end position="293"/>
    </location>
</feature>
<dbReference type="AlphaFoldDB" id="A0A0L0D3H7"/>
<proteinExistence type="predicted"/>
<dbReference type="OrthoDB" id="275980at2759"/>
<evidence type="ECO:0000259" key="2">
    <source>
        <dbReference type="Pfam" id="PF14687"/>
    </source>
</evidence>
<name>A0A0L0D3H7_THETB</name>
<dbReference type="RefSeq" id="XP_013760132.1">
    <property type="nucleotide sequence ID" value="XM_013904678.1"/>
</dbReference>
<feature type="domain" description="DUF4460" evidence="2">
    <location>
        <begin position="4"/>
        <end position="81"/>
    </location>
</feature>
<feature type="region of interest" description="Disordered" evidence="1">
    <location>
        <begin position="71"/>
        <end position="102"/>
    </location>
</feature>
<dbReference type="EMBL" id="GL349444">
    <property type="protein sequence ID" value="KNC46859.1"/>
    <property type="molecule type" value="Genomic_DNA"/>
</dbReference>
<sequence>MEEEKKKPFGRALNAFFLRVHPDRFQAHPEEKKINETSFQLLNTLVAECKSSSLADGIAAVSPPTSLEFFVRQPSSSSSSQSSAASAGSDGAEAEAEAEAEPEKLHRVVVDLPRLAVGEPPGRLLRATFTELFTQAGLDPSFDFGNYFGRPVDESQPAPSGEFARREARHARTWPAGTAAAKVYPAGSLLDFLSDDRLDHVRHSLAAVRDAERVRNVEQASLMFKGIRILYDEAPGSECAPSDQVAWLRALKPVLRETMGIELDEIDVDRQRPLRGPGGSGEEPPEKPGFSAGFDLRQFQGAEARAGMQGPPSLVVCFHQSPLAAGTTSIDDLGRVHLFVNDPPAAWAAAVCELQGMSDEARSAHQRRMAGKSDGELSLALALSRAMHVRHVFASSAVEALPEYSELLLRLQVGAADGAFDRDWLRGGKLATLPLQIVADAEKAYVDNVHHILCLPVGVDVEGVLDALRLYGRRVVRTQRAAEAARTRLDRLVVETRRQLMLERLVIGPDVDDDAAREGLQRLSGAKGVLGPKLHTLRLGIGREHGWHDATAVLDVAYDFSLGM</sequence>
<accession>A0A0L0D3H7</accession>
<dbReference type="PANTHER" id="PTHR31596">
    <property type="entry name" value="T-CELL ACTIVATION INHIBITOR, MITOCHONDRIAL"/>
    <property type="match status" value="1"/>
</dbReference>
<gene>
    <name evidence="3" type="ORF">AMSG_03290</name>
</gene>